<proteinExistence type="predicted"/>
<feature type="domain" description="RRM" evidence="10">
    <location>
        <begin position="470"/>
        <end position="537"/>
    </location>
</feature>
<evidence type="ECO:0000313" key="13">
    <source>
        <dbReference type="Proteomes" id="UP000605846"/>
    </source>
</evidence>
<dbReference type="GO" id="GO:0005634">
    <property type="term" value="C:nucleus"/>
    <property type="evidence" value="ECO:0007669"/>
    <property type="project" value="TreeGrafter"/>
</dbReference>
<feature type="zinc finger region" description="C3H1-type" evidence="7">
    <location>
        <begin position="147"/>
        <end position="175"/>
    </location>
</feature>
<dbReference type="InterPro" id="IPR000504">
    <property type="entry name" value="RRM_dom"/>
</dbReference>
<dbReference type="OrthoDB" id="443401at2759"/>
<dbReference type="InterPro" id="IPR012677">
    <property type="entry name" value="Nucleotide-bd_a/b_plait_sf"/>
</dbReference>
<feature type="domain" description="C3H1-type" evidence="11">
    <location>
        <begin position="147"/>
        <end position="175"/>
    </location>
</feature>
<comment type="caution">
    <text evidence="12">The sequence shown here is derived from an EMBL/GenBank/DDBJ whole genome shotgun (WGS) entry which is preliminary data.</text>
</comment>
<dbReference type="Pfam" id="PF00642">
    <property type="entry name" value="zf-CCCH"/>
    <property type="match status" value="1"/>
</dbReference>
<dbReference type="EMBL" id="JABAYA010000001">
    <property type="protein sequence ID" value="KAF7732821.1"/>
    <property type="molecule type" value="Genomic_DNA"/>
</dbReference>
<dbReference type="InterPro" id="IPR045137">
    <property type="entry name" value="RBM26/27"/>
</dbReference>
<dbReference type="CDD" id="cd12257">
    <property type="entry name" value="RRM1_RBM26_like"/>
    <property type="match status" value="1"/>
</dbReference>
<evidence type="ECO:0000259" key="10">
    <source>
        <dbReference type="PROSITE" id="PS50102"/>
    </source>
</evidence>
<protein>
    <submittedName>
        <fullName evidence="12">Uncharacterized protein</fullName>
    </submittedName>
</protein>
<organism evidence="12 13">
    <name type="scientific">Apophysomyces ossiformis</name>
    <dbReference type="NCBI Taxonomy" id="679940"/>
    <lineage>
        <taxon>Eukaryota</taxon>
        <taxon>Fungi</taxon>
        <taxon>Fungi incertae sedis</taxon>
        <taxon>Mucoromycota</taxon>
        <taxon>Mucoromycotina</taxon>
        <taxon>Mucoromycetes</taxon>
        <taxon>Mucorales</taxon>
        <taxon>Mucorineae</taxon>
        <taxon>Mucoraceae</taxon>
        <taxon>Apophysomyces</taxon>
    </lineage>
</organism>
<evidence type="ECO:0000256" key="7">
    <source>
        <dbReference type="PROSITE-ProRule" id="PRU00723"/>
    </source>
</evidence>
<accession>A0A8H7EUQ5</accession>
<comment type="function">
    <text evidence="5">May be involved in the turnover of nuclear polyadenylated (pA+) RNA.</text>
</comment>
<evidence type="ECO:0000313" key="12">
    <source>
        <dbReference type="EMBL" id="KAF7732821.1"/>
    </source>
</evidence>
<feature type="compositionally biased region" description="Basic and acidic residues" evidence="9">
    <location>
        <begin position="77"/>
        <end position="86"/>
    </location>
</feature>
<dbReference type="Proteomes" id="UP000605846">
    <property type="component" value="Unassembled WGS sequence"/>
</dbReference>
<feature type="compositionally biased region" description="Basic and acidic residues" evidence="9">
    <location>
        <begin position="130"/>
        <end position="148"/>
    </location>
</feature>
<evidence type="ECO:0000256" key="1">
    <source>
        <dbReference type="ARBA" id="ARBA00022723"/>
    </source>
</evidence>
<reference evidence="12" key="1">
    <citation type="submission" date="2020-01" db="EMBL/GenBank/DDBJ databases">
        <title>Genome Sequencing of Three Apophysomyces-Like Fungal Strains Confirms a Novel Fungal Genus in the Mucoromycota with divergent Burkholderia-like Endosymbiotic Bacteria.</title>
        <authorList>
            <person name="Stajich J.E."/>
            <person name="Macias A.M."/>
            <person name="Carter-House D."/>
            <person name="Lovett B."/>
            <person name="Kasson L.R."/>
            <person name="Berry K."/>
            <person name="Grigoriev I."/>
            <person name="Chang Y."/>
            <person name="Spatafora J."/>
            <person name="Kasson M.T."/>
        </authorList>
    </citation>
    <scope>NUCLEOTIDE SEQUENCE</scope>
    <source>
        <strain evidence="12">NRRL A-21654</strain>
    </source>
</reference>
<feature type="domain" description="RRM" evidence="10">
    <location>
        <begin position="266"/>
        <end position="338"/>
    </location>
</feature>
<dbReference type="GO" id="GO:0008270">
    <property type="term" value="F:zinc ion binding"/>
    <property type="evidence" value="ECO:0007669"/>
    <property type="project" value="UniProtKB-KW"/>
</dbReference>
<evidence type="ECO:0000256" key="8">
    <source>
        <dbReference type="SAM" id="Coils"/>
    </source>
</evidence>
<dbReference type="GO" id="GO:0003723">
    <property type="term" value="F:RNA binding"/>
    <property type="evidence" value="ECO:0007669"/>
    <property type="project" value="UniProtKB-UniRule"/>
</dbReference>
<dbReference type="SMART" id="SM00360">
    <property type="entry name" value="RRM"/>
    <property type="match status" value="2"/>
</dbReference>
<dbReference type="AlphaFoldDB" id="A0A8H7EUQ5"/>
<evidence type="ECO:0000256" key="2">
    <source>
        <dbReference type="ARBA" id="ARBA00022771"/>
    </source>
</evidence>
<dbReference type="SUPFAM" id="SSF54928">
    <property type="entry name" value="RNA-binding domain, RBD"/>
    <property type="match status" value="1"/>
</dbReference>
<keyword evidence="8" id="KW-0175">Coiled coil</keyword>
<evidence type="ECO:0000256" key="9">
    <source>
        <dbReference type="SAM" id="MobiDB-lite"/>
    </source>
</evidence>
<dbReference type="InterPro" id="IPR036855">
    <property type="entry name" value="Znf_CCCH_sf"/>
</dbReference>
<dbReference type="InterPro" id="IPR000571">
    <property type="entry name" value="Znf_CCCH"/>
</dbReference>
<feature type="compositionally biased region" description="Basic and acidic residues" evidence="9">
    <location>
        <begin position="108"/>
        <end position="118"/>
    </location>
</feature>
<feature type="region of interest" description="Disordered" evidence="9">
    <location>
        <begin position="230"/>
        <end position="260"/>
    </location>
</feature>
<keyword evidence="1 7" id="KW-0479">Metal-binding</keyword>
<keyword evidence="4 6" id="KW-0694">RNA-binding</keyword>
<keyword evidence="13" id="KW-1185">Reference proteome</keyword>
<dbReference type="Gene3D" id="3.30.70.330">
    <property type="match status" value="2"/>
</dbReference>
<dbReference type="Pfam" id="PF01480">
    <property type="entry name" value="PWI"/>
    <property type="match status" value="1"/>
</dbReference>
<dbReference type="SUPFAM" id="SSF90229">
    <property type="entry name" value="CCCH zinc finger"/>
    <property type="match status" value="1"/>
</dbReference>
<dbReference type="PANTHER" id="PTHR14398:SF0">
    <property type="entry name" value="ZINC FINGER PROTEIN SWM"/>
    <property type="match status" value="1"/>
</dbReference>
<dbReference type="SMART" id="SM00356">
    <property type="entry name" value="ZnF_C3H1"/>
    <property type="match status" value="1"/>
</dbReference>
<dbReference type="PROSITE" id="PS50103">
    <property type="entry name" value="ZF_C3H1"/>
    <property type="match status" value="1"/>
</dbReference>
<evidence type="ECO:0000256" key="6">
    <source>
        <dbReference type="PROSITE-ProRule" id="PRU00176"/>
    </source>
</evidence>
<evidence type="ECO:0000256" key="4">
    <source>
        <dbReference type="ARBA" id="ARBA00022884"/>
    </source>
</evidence>
<feature type="coiled-coil region" evidence="8">
    <location>
        <begin position="359"/>
        <end position="440"/>
    </location>
</feature>
<keyword evidence="3 7" id="KW-0862">Zinc</keyword>
<dbReference type="PANTHER" id="PTHR14398">
    <property type="entry name" value="RNA RECOGNITION RRM/RNP DOMAIN"/>
    <property type="match status" value="1"/>
</dbReference>
<dbReference type="InterPro" id="IPR002483">
    <property type="entry name" value="PWI_dom"/>
</dbReference>
<evidence type="ECO:0000259" key="11">
    <source>
        <dbReference type="PROSITE" id="PS50103"/>
    </source>
</evidence>
<feature type="region of interest" description="Disordered" evidence="9">
    <location>
        <begin position="77"/>
        <end position="148"/>
    </location>
</feature>
<dbReference type="InterPro" id="IPR035979">
    <property type="entry name" value="RBD_domain_sf"/>
</dbReference>
<gene>
    <name evidence="12" type="ORF">EC973_000097</name>
</gene>
<keyword evidence="2 7" id="KW-0863">Zinc-finger</keyword>
<evidence type="ECO:0000256" key="3">
    <source>
        <dbReference type="ARBA" id="ARBA00022833"/>
    </source>
</evidence>
<name>A0A8H7EUQ5_9FUNG</name>
<sequence>MSNSEQSANLRAYICREVKSLCDADPEVLAQYILALVSTGESTDSLKISLAEKLNEFFDDQTGPFLDRLFQEIEREKAESSEKPLRLSDYSEDEDDGDRNFKHRRPRSQTEDSKRRLPADSQEEPPQKYSRSEGANRDRGSGRTFGMEHRPRCRDYNERGFCMRGDACPYDHGEDRIVVEDGLHHLAGMGGPMAMPPQHVMAPPAFYPMPHNAHTAYDPEYATAINDNASDAHTQRGNMRARGGRGRGRGSGPYDRRSVPFDRTSTTISVQNIPSEMCQLATVNDYFSRFGTITNITIHAPQQKAIIQFSTRAEAEAAHSSPDPIFDNRFVKVFWYRENKPAETKPPAPPTNEPDPELLAARAAEFAKLREEKKKMRQERVKSVLEAHKQKQELLERQIAEQKKLMEKLTSSKDMSRAEKEELLKALKKIAAEIDNSKAAAAPSAPSSATGYGYAPTWPPRRFTLDNRPTSLLVKDIPDDRKEELRKHFEQYGHITAYDTKDNQLIVKYSQRFEAEKALAMAANYVGETLQLSWYTGVTPSDGQTASN</sequence>
<evidence type="ECO:0000256" key="5">
    <source>
        <dbReference type="ARBA" id="ARBA00043866"/>
    </source>
</evidence>
<dbReference type="PROSITE" id="PS50102">
    <property type="entry name" value="RRM"/>
    <property type="match status" value="2"/>
</dbReference>